<keyword evidence="2" id="KW-1185">Reference proteome</keyword>
<gene>
    <name evidence="1" type="ORF">BpHYR1_011714</name>
</gene>
<organism evidence="1 2">
    <name type="scientific">Brachionus plicatilis</name>
    <name type="common">Marine rotifer</name>
    <name type="synonym">Brachionus muelleri</name>
    <dbReference type="NCBI Taxonomy" id="10195"/>
    <lineage>
        <taxon>Eukaryota</taxon>
        <taxon>Metazoa</taxon>
        <taxon>Spiralia</taxon>
        <taxon>Gnathifera</taxon>
        <taxon>Rotifera</taxon>
        <taxon>Eurotatoria</taxon>
        <taxon>Monogononta</taxon>
        <taxon>Pseudotrocha</taxon>
        <taxon>Ploima</taxon>
        <taxon>Brachionidae</taxon>
        <taxon>Brachionus</taxon>
    </lineage>
</organism>
<reference evidence="1 2" key="1">
    <citation type="journal article" date="2018" name="Sci. Rep.">
        <title>Genomic signatures of local adaptation to the degree of environmental predictability in rotifers.</title>
        <authorList>
            <person name="Franch-Gras L."/>
            <person name="Hahn C."/>
            <person name="Garcia-Roger E.M."/>
            <person name="Carmona M.J."/>
            <person name="Serra M."/>
            <person name="Gomez A."/>
        </authorList>
    </citation>
    <scope>NUCLEOTIDE SEQUENCE [LARGE SCALE GENOMIC DNA]</scope>
    <source>
        <strain evidence="1">HYR1</strain>
    </source>
</reference>
<dbReference type="EMBL" id="REGN01001229">
    <property type="protein sequence ID" value="RNA36139.1"/>
    <property type="molecule type" value="Genomic_DNA"/>
</dbReference>
<accession>A0A3M7SK82</accession>
<dbReference type="AlphaFoldDB" id="A0A3M7SK82"/>
<evidence type="ECO:0000313" key="1">
    <source>
        <dbReference type="EMBL" id="RNA36139.1"/>
    </source>
</evidence>
<comment type="caution">
    <text evidence="1">The sequence shown here is derived from an EMBL/GenBank/DDBJ whole genome shotgun (WGS) entry which is preliminary data.</text>
</comment>
<dbReference type="Proteomes" id="UP000276133">
    <property type="component" value="Unassembled WGS sequence"/>
</dbReference>
<sequence length="81" mass="9377">MLKKVVSYKTIITFIFVQNHQGCSEPLAPYFQPCSLISCSINSYKNLGKYLKLNQTCQFKTPARFFEELNKLNEFEGVQMS</sequence>
<proteinExistence type="predicted"/>
<evidence type="ECO:0000313" key="2">
    <source>
        <dbReference type="Proteomes" id="UP000276133"/>
    </source>
</evidence>
<name>A0A3M7SK82_BRAPC</name>
<protein>
    <submittedName>
        <fullName evidence="1">Uncharacterized protein</fullName>
    </submittedName>
</protein>